<accession>J4CCR6</accession>
<organism evidence="1 2">
    <name type="scientific">Theileria orientalis strain Shintoku</name>
    <dbReference type="NCBI Taxonomy" id="869250"/>
    <lineage>
        <taxon>Eukaryota</taxon>
        <taxon>Sar</taxon>
        <taxon>Alveolata</taxon>
        <taxon>Apicomplexa</taxon>
        <taxon>Aconoidasida</taxon>
        <taxon>Piroplasmida</taxon>
        <taxon>Theileriidae</taxon>
        <taxon>Theileria</taxon>
    </lineage>
</organism>
<proteinExistence type="predicted"/>
<dbReference type="KEGG" id="tot:TOT_020000128"/>
<dbReference type="EMBL" id="AP011947">
    <property type="protein sequence ID" value="BAM39857.1"/>
    <property type="molecule type" value="Genomic_DNA"/>
</dbReference>
<gene>
    <name evidence="1" type="ORF">TOT_020000128</name>
</gene>
<sequence>MVKKIQLGCIKSIGLEAMKRDGVEDLSGSGGIKRNFDDGWLGIKENRQEN</sequence>
<evidence type="ECO:0000313" key="2">
    <source>
        <dbReference type="Proteomes" id="UP000003786"/>
    </source>
</evidence>
<dbReference type="GeneID" id="20714309"/>
<keyword evidence="2" id="KW-1185">Reference proteome</keyword>
<evidence type="ECO:0000313" key="1">
    <source>
        <dbReference type="EMBL" id="BAM39857.1"/>
    </source>
</evidence>
<dbReference type="AlphaFoldDB" id="J4CCR6"/>
<dbReference type="VEuPathDB" id="PiroplasmaDB:TOT_020000128"/>
<name>J4CCR6_THEOR</name>
<protein>
    <submittedName>
        <fullName evidence="1">Uncharacterized protein</fullName>
    </submittedName>
</protein>
<reference evidence="1 2" key="1">
    <citation type="journal article" date="2012" name="MBio">
        <title>Comparative genome analysis of three eukaryotic parasites with differing abilities to transform leukocytes reveals key mediators of Theileria-induced leukocyte transformation.</title>
        <authorList>
            <person name="Hayashida K."/>
            <person name="Hara Y."/>
            <person name="Abe T."/>
            <person name="Yamasaki C."/>
            <person name="Toyoda A."/>
            <person name="Kosuge T."/>
            <person name="Suzuki Y."/>
            <person name="Sato Y."/>
            <person name="Kawashima S."/>
            <person name="Katayama T."/>
            <person name="Wakaguri H."/>
            <person name="Inoue N."/>
            <person name="Homma K."/>
            <person name="Tada-Umezaki M."/>
            <person name="Yagi Y."/>
            <person name="Fujii Y."/>
            <person name="Habara T."/>
            <person name="Kanehisa M."/>
            <person name="Watanabe H."/>
            <person name="Ito K."/>
            <person name="Gojobori T."/>
            <person name="Sugawara H."/>
            <person name="Imanishi T."/>
            <person name="Weir W."/>
            <person name="Gardner M."/>
            <person name="Pain A."/>
            <person name="Shiels B."/>
            <person name="Hattori M."/>
            <person name="Nene V."/>
            <person name="Sugimoto C."/>
        </authorList>
    </citation>
    <scope>NUCLEOTIDE SEQUENCE [LARGE SCALE GENOMIC DNA]</scope>
    <source>
        <strain evidence="1 2">Shintoku</strain>
    </source>
</reference>
<dbReference type="RefSeq" id="XP_009690158.1">
    <property type="nucleotide sequence ID" value="XM_009691863.1"/>
</dbReference>
<dbReference type="Proteomes" id="UP000003786">
    <property type="component" value="Chromosome 2"/>
</dbReference>